<dbReference type="GO" id="GO:0016020">
    <property type="term" value="C:membrane"/>
    <property type="evidence" value="ECO:0007669"/>
    <property type="project" value="UniProtKB-SubCell"/>
</dbReference>
<keyword evidence="3" id="KW-0201">Cytochrome c-type biogenesis</keyword>
<name>A0A0A0JE63_9MICO</name>
<dbReference type="STRING" id="1385520.N802_08975"/>
<organism evidence="8 9">
    <name type="scientific">Knoellia sinensis KCTC 19936</name>
    <dbReference type="NCBI Taxonomy" id="1385520"/>
    <lineage>
        <taxon>Bacteria</taxon>
        <taxon>Bacillati</taxon>
        <taxon>Actinomycetota</taxon>
        <taxon>Actinomycetes</taxon>
        <taxon>Micrococcales</taxon>
        <taxon>Intrasporangiaceae</taxon>
        <taxon>Knoellia</taxon>
    </lineage>
</organism>
<feature type="transmembrane region" description="Helical" evidence="6">
    <location>
        <begin position="95"/>
        <end position="113"/>
    </location>
</feature>
<sequence>MSLSTQPKDPRNERDDVTQPTLGPLGLLRFAWRQLTSMRTALFLLLLLAIAALPGSIFPQRSIDAVRTTDWIARHETAGPILDRLGFFEVYASPWFAAIYILLFVSLVGCVLPRSKVHWRAMRAQPPRAPKRLERLAAHDSVEVDGTPDEVLERVRGALKSGRFRTHSHDATTVSAEKGYLKETGNLAFHLALIGVIVGMAWGHLLGWKGDVIIPVGQTFANTVARYDTISPGPLVDVSEFEPFSMTLTDFDAQFETDVKGKGQFGSPRDFTAYVDFTKEPGAEPEKKVIRVNGPLETGGGTAFLLGNGYAPHITVKDANGKVTYSESTPFLAQDNFYTSVGAIKVAGAGPVGKQLGFAGLFLPTAVLDDQGPRSVFPDMLEPALALSAFEGDLFPGGRPQSVYSLNTSEMTQLKNKEGSDLLRIWLTPGQTYTLPGGQGSITFDGVDRFAGISIRSDPGKELTLVSSLVALLGLILSLTIRRRRVFVRVAPAAEEGRTVVSIGGLAKDDDEGMGDELDDVLTRLKERRT</sequence>
<evidence type="ECO:0000313" key="8">
    <source>
        <dbReference type="EMBL" id="KGN33906.1"/>
    </source>
</evidence>
<keyword evidence="2 6" id="KW-0812">Transmembrane</keyword>
<feature type="transmembrane region" description="Helical" evidence="6">
    <location>
        <begin position="187"/>
        <end position="208"/>
    </location>
</feature>
<evidence type="ECO:0000256" key="5">
    <source>
        <dbReference type="ARBA" id="ARBA00023136"/>
    </source>
</evidence>
<evidence type="ECO:0000256" key="4">
    <source>
        <dbReference type="ARBA" id="ARBA00022989"/>
    </source>
</evidence>
<evidence type="ECO:0000256" key="1">
    <source>
        <dbReference type="ARBA" id="ARBA00004141"/>
    </source>
</evidence>
<accession>A0A0A0JE63</accession>
<gene>
    <name evidence="8" type="ORF">N802_08975</name>
</gene>
<keyword evidence="4 6" id="KW-1133">Transmembrane helix</keyword>
<dbReference type="GO" id="GO:0017004">
    <property type="term" value="P:cytochrome complex assembly"/>
    <property type="evidence" value="ECO:0007669"/>
    <property type="project" value="UniProtKB-KW"/>
</dbReference>
<reference evidence="8 9" key="1">
    <citation type="submission" date="2013-08" db="EMBL/GenBank/DDBJ databases">
        <title>The genome sequence of Knoellia sinensis.</title>
        <authorList>
            <person name="Zhu W."/>
            <person name="Wang G."/>
        </authorList>
    </citation>
    <scope>NUCLEOTIDE SEQUENCE [LARGE SCALE GENOMIC DNA]</scope>
    <source>
        <strain evidence="8 9">KCTC 19936</strain>
    </source>
</reference>
<dbReference type="InterPro" id="IPR007816">
    <property type="entry name" value="ResB-like_domain"/>
</dbReference>
<evidence type="ECO:0000256" key="2">
    <source>
        <dbReference type="ARBA" id="ARBA00022692"/>
    </source>
</evidence>
<feature type="transmembrane region" description="Helical" evidence="6">
    <location>
        <begin position="40"/>
        <end position="58"/>
    </location>
</feature>
<dbReference type="Proteomes" id="UP000030002">
    <property type="component" value="Unassembled WGS sequence"/>
</dbReference>
<evidence type="ECO:0000256" key="3">
    <source>
        <dbReference type="ARBA" id="ARBA00022748"/>
    </source>
</evidence>
<evidence type="ECO:0000259" key="7">
    <source>
        <dbReference type="Pfam" id="PF05140"/>
    </source>
</evidence>
<proteinExistence type="predicted"/>
<comment type="subcellular location">
    <subcellularLocation>
        <location evidence="1">Membrane</location>
        <topology evidence="1">Multi-pass membrane protein</topology>
    </subcellularLocation>
</comment>
<dbReference type="AlphaFoldDB" id="A0A0A0JE63"/>
<dbReference type="InterPro" id="IPR023494">
    <property type="entry name" value="Cyt_c_bgen_Ccs1/CcsB/ResB"/>
</dbReference>
<dbReference type="OrthoDB" id="3949537at2"/>
<evidence type="ECO:0000313" key="9">
    <source>
        <dbReference type="Proteomes" id="UP000030002"/>
    </source>
</evidence>
<evidence type="ECO:0000256" key="6">
    <source>
        <dbReference type="SAM" id="Phobius"/>
    </source>
</evidence>
<dbReference type="Pfam" id="PF05140">
    <property type="entry name" value="ResB"/>
    <property type="match status" value="1"/>
</dbReference>
<keyword evidence="5 6" id="KW-0472">Membrane</keyword>
<dbReference type="eggNOG" id="COG1333">
    <property type="taxonomic scope" value="Bacteria"/>
</dbReference>
<dbReference type="EMBL" id="AVPJ01000003">
    <property type="protein sequence ID" value="KGN33906.1"/>
    <property type="molecule type" value="Genomic_DNA"/>
</dbReference>
<dbReference type="PANTHER" id="PTHR31566">
    <property type="entry name" value="CYTOCHROME C BIOGENESIS PROTEIN CCS1, CHLOROPLASTIC"/>
    <property type="match status" value="1"/>
</dbReference>
<protein>
    <submittedName>
        <fullName evidence="8">Cytochrome C biogenesis protein</fullName>
    </submittedName>
</protein>
<dbReference type="RefSeq" id="WP_035913698.1">
    <property type="nucleotide sequence ID" value="NZ_AVPJ01000003.1"/>
</dbReference>
<comment type="caution">
    <text evidence="8">The sequence shown here is derived from an EMBL/GenBank/DDBJ whole genome shotgun (WGS) entry which is preliminary data.</text>
</comment>
<feature type="domain" description="ResB-like" evidence="7">
    <location>
        <begin position="38"/>
        <end position="519"/>
    </location>
</feature>
<dbReference type="PANTHER" id="PTHR31566:SF0">
    <property type="entry name" value="CYTOCHROME C BIOGENESIS PROTEIN CCS1, CHLOROPLASTIC"/>
    <property type="match status" value="1"/>
</dbReference>
<feature type="transmembrane region" description="Helical" evidence="6">
    <location>
        <begin position="463"/>
        <end position="481"/>
    </location>
</feature>
<keyword evidence="9" id="KW-1185">Reference proteome</keyword>